<dbReference type="EMBL" id="JACWMW010000004">
    <property type="protein sequence ID" value="MBD1387209.1"/>
    <property type="molecule type" value="Genomic_DNA"/>
</dbReference>
<sequence length="70" mass="7768">MNKNPLTTEIIFRALGLALLLLVILVRGTSLFPNLIPQDKLLYVAIAAAVLLGVAFYLRNKRVNTTEDED</sequence>
<dbReference type="Proteomes" id="UP000618754">
    <property type="component" value="Unassembled WGS sequence"/>
</dbReference>
<protein>
    <submittedName>
        <fullName evidence="2">Uncharacterized protein</fullName>
    </submittedName>
</protein>
<evidence type="ECO:0000313" key="2">
    <source>
        <dbReference type="EMBL" id="MBD1387209.1"/>
    </source>
</evidence>
<reference evidence="2 3" key="1">
    <citation type="submission" date="2020-09" db="EMBL/GenBank/DDBJ databases">
        <title>Novel species of Mucilaginibacter isolated from a glacier on the Tibetan Plateau.</title>
        <authorList>
            <person name="Liu Q."/>
            <person name="Xin Y.-H."/>
        </authorList>
    </citation>
    <scope>NUCLEOTIDE SEQUENCE [LARGE SCALE GENOMIC DNA]</scope>
    <source>
        <strain evidence="2 3">CGMCC 1.13878</strain>
    </source>
</reference>
<proteinExistence type="predicted"/>
<gene>
    <name evidence="2" type="ORF">IDJ75_18115</name>
</gene>
<accession>A0ABR7X9H3</accession>
<organism evidence="2 3">
    <name type="scientific">Mucilaginibacter rigui</name>
    <dbReference type="NCBI Taxonomy" id="534635"/>
    <lineage>
        <taxon>Bacteria</taxon>
        <taxon>Pseudomonadati</taxon>
        <taxon>Bacteroidota</taxon>
        <taxon>Sphingobacteriia</taxon>
        <taxon>Sphingobacteriales</taxon>
        <taxon>Sphingobacteriaceae</taxon>
        <taxon>Mucilaginibacter</taxon>
    </lineage>
</organism>
<dbReference type="RefSeq" id="WP_191177048.1">
    <property type="nucleotide sequence ID" value="NZ_JACWMW010000004.1"/>
</dbReference>
<keyword evidence="3" id="KW-1185">Reference proteome</keyword>
<keyword evidence="1" id="KW-0812">Transmembrane</keyword>
<keyword evidence="1" id="KW-1133">Transmembrane helix</keyword>
<feature type="transmembrane region" description="Helical" evidence="1">
    <location>
        <begin position="41"/>
        <end position="58"/>
    </location>
</feature>
<evidence type="ECO:0000256" key="1">
    <source>
        <dbReference type="SAM" id="Phobius"/>
    </source>
</evidence>
<comment type="caution">
    <text evidence="2">The sequence shown here is derived from an EMBL/GenBank/DDBJ whole genome shotgun (WGS) entry which is preliminary data.</text>
</comment>
<evidence type="ECO:0000313" key="3">
    <source>
        <dbReference type="Proteomes" id="UP000618754"/>
    </source>
</evidence>
<name>A0ABR7X9H3_9SPHI</name>
<keyword evidence="1" id="KW-0472">Membrane</keyword>